<dbReference type="PANTHER" id="PTHR34929:SF1">
    <property type="entry name" value="INAF MOTIF CONTAINING 2"/>
    <property type="match status" value="1"/>
</dbReference>
<keyword evidence="2" id="KW-0812">Transmembrane</keyword>
<feature type="compositionally biased region" description="Basic and acidic residues" evidence="1">
    <location>
        <begin position="17"/>
        <end position="28"/>
    </location>
</feature>
<dbReference type="AlphaFoldDB" id="A0AAW0SZI2"/>
<evidence type="ECO:0000313" key="4">
    <source>
        <dbReference type="Proteomes" id="UP001487740"/>
    </source>
</evidence>
<protein>
    <recommendedName>
        <fullName evidence="5">Transmembrane protein INAFM2</fullName>
    </recommendedName>
</protein>
<dbReference type="PANTHER" id="PTHR34929">
    <property type="entry name" value="ZGC:153157"/>
    <property type="match status" value="1"/>
</dbReference>
<dbReference type="EMBL" id="JARAKH010000042">
    <property type="protein sequence ID" value="KAK8380087.1"/>
    <property type="molecule type" value="Genomic_DNA"/>
</dbReference>
<feature type="transmembrane region" description="Helical" evidence="2">
    <location>
        <begin position="35"/>
        <end position="61"/>
    </location>
</feature>
<feature type="compositionally biased region" description="Polar residues" evidence="1">
    <location>
        <begin position="143"/>
        <end position="154"/>
    </location>
</feature>
<evidence type="ECO:0008006" key="5">
    <source>
        <dbReference type="Google" id="ProtNLM"/>
    </source>
</evidence>
<evidence type="ECO:0000256" key="1">
    <source>
        <dbReference type="SAM" id="MobiDB-lite"/>
    </source>
</evidence>
<comment type="caution">
    <text evidence="3">The sequence shown here is derived from an EMBL/GenBank/DDBJ whole genome shotgun (WGS) entry which is preliminary data.</text>
</comment>
<keyword evidence="4" id="KW-1185">Reference proteome</keyword>
<feature type="region of interest" description="Disordered" evidence="1">
    <location>
        <begin position="1"/>
        <end position="28"/>
    </location>
</feature>
<dbReference type="InterPro" id="IPR029162">
    <property type="entry name" value="InaF-motif"/>
</dbReference>
<evidence type="ECO:0000256" key="2">
    <source>
        <dbReference type="SAM" id="Phobius"/>
    </source>
</evidence>
<sequence length="186" mass="20497">MSVNLGNDTKAPSPVRTPDDNHKESRYEPKQNKKIVRLLTVIAYVISVSMAAIILSLYYVFLWDPQMRYQPKAKHGAQNKNTNTIEDNSAATSYYSLSSEDAADRVLGMMDGDPTPKVLPVAGEDSPALPTQTPPEPALHQPPNLQGDSSPSSPQRHHNAAALQHRQERHPQRPRHPQGDPLTPAA</sequence>
<organism evidence="3 4">
    <name type="scientific">Scylla paramamosain</name>
    <name type="common">Mud crab</name>
    <dbReference type="NCBI Taxonomy" id="85552"/>
    <lineage>
        <taxon>Eukaryota</taxon>
        <taxon>Metazoa</taxon>
        <taxon>Ecdysozoa</taxon>
        <taxon>Arthropoda</taxon>
        <taxon>Crustacea</taxon>
        <taxon>Multicrustacea</taxon>
        <taxon>Malacostraca</taxon>
        <taxon>Eumalacostraca</taxon>
        <taxon>Eucarida</taxon>
        <taxon>Decapoda</taxon>
        <taxon>Pleocyemata</taxon>
        <taxon>Brachyura</taxon>
        <taxon>Eubrachyura</taxon>
        <taxon>Portunoidea</taxon>
        <taxon>Portunidae</taxon>
        <taxon>Portuninae</taxon>
        <taxon>Scylla</taxon>
    </lineage>
</organism>
<dbReference type="Pfam" id="PF15018">
    <property type="entry name" value="InaF-motif"/>
    <property type="match status" value="1"/>
</dbReference>
<name>A0AAW0SZI2_SCYPA</name>
<reference evidence="3 4" key="1">
    <citation type="submission" date="2023-03" db="EMBL/GenBank/DDBJ databases">
        <title>High-quality genome of Scylla paramamosain provides insights in environmental adaptation.</title>
        <authorList>
            <person name="Zhang L."/>
        </authorList>
    </citation>
    <scope>NUCLEOTIDE SEQUENCE [LARGE SCALE GENOMIC DNA]</scope>
    <source>
        <strain evidence="3">LZ_2023a</strain>
        <tissue evidence="3">Muscle</tissue>
    </source>
</reference>
<keyword evidence="2" id="KW-1133">Transmembrane helix</keyword>
<proteinExistence type="predicted"/>
<keyword evidence="2" id="KW-0472">Membrane</keyword>
<dbReference type="Proteomes" id="UP001487740">
    <property type="component" value="Unassembled WGS sequence"/>
</dbReference>
<feature type="region of interest" description="Disordered" evidence="1">
    <location>
        <begin position="107"/>
        <end position="186"/>
    </location>
</feature>
<evidence type="ECO:0000313" key="3">
    <source>
        <dbReference type="EMBL" id="KAK8380087.1"/>
    </source>
</evidence>
<accession>A0AAW0SZI2</accession>
<gene>
    <name evidence="3" type="ORF">O3P69_016616</name>
</gene>